<feature type="region of interest" description="Disordered" evidence="1">
    <location>
        <begin position="221"/>
        <end position="247"/>
    </location>
</feature>
<comment type="caution">
    <text evidence="3">The sequence shown here is derived from an EMBL/GenBank/DDBJ whole genome shotgun (WGS) entry which is preliminary data.</text>
</comment>
<keyword evidence="4" id="KW-1185">Reference proteome</keyword>
<evidence type="ECO:0000256" key="1">
    <source>
        <dbReference type="SAM" id="MobiDB-lite"/>
    </source>
</evidence>
<dbReference type="Proteomes" id="UP000432715">
    <property type="component" value="Unassembled WGS sequence"/>
</dbReference>
<feature type="compositionally biased region" description="Polar residues" evidence="1">
    <location>
        <begin position="221"/>
        <end position="236"/>
    </location>
</feature>
<proteinExistence type="predicted"/>
<dbReference type="OrthoDB" id="1957735at2"/>
<dbReference type="EMBL" id="WBZC01000014">
    <property type="protein sequence ID" value="KAB3535881.1"/>
    <property type="molecule type" value="Genomic_DNA"/>
</dbReference>
<feature type="domain" description="Flagellar hook-length control protein-like C-terminal" evidence="2">
    <location>
        <begin position="338"/>
        <end position="413"/>
    </location>
</feature>
<name>A0A6I0FIA1_9FIRM</name>
<dbReference type="RefSeq" id="WP_151860508.1">
    <property type="nucleotide sequence ID" value="NZ_WBZC01000014.1"/>
</dbReference>
<evidence type="ECO:0000313" key="3">
    <source>
        <dbReference type="EMBL" id="KAB3535881.1"/>
    </source>
</evidence>
<dbReference type="CDD" id="cd17470">
    <property type="entry name" value="T3SS_Flik_C"/>
    <property type="match status" value="1"/>
</dbReference>
<reference evidence="3 4" key="1">
    <citation type="submission" date="2019-10" db="EMBL/GenBank/DDBJ databases">
        <title>Alkaliphilus serpentinus sp. nov. and Alkaliphilus pronyensis sp. nov., two novel anaerobic alkaliphilic species isolated from the serpentinized-hosted hydrothermal field of the Prony Bay (New Caledonia).</title>
        <authorList>
            <person name="Postec A."/>
        </authorList>
    </citation>
    <scope>NUCLEOTIDE SEQUENCE [LARGE SCALE GENOMIC DNA]</scope>
    <source>
        <strain evidence="3 4">LacV</strain>
    </source>
</reference>
<gene>
    <name evidence="3" type="ORF">F8154_05020</name>
</gene>
<dbReference type="Gene3D" id="3.30.750.140">
    <property type="match status" value="1"/>
</dbReference>
<dbReference type="Pfam" id="PF02120">
    <property type="entry name" value="Flg_hook"/>
    <property type="match status" value="1"/>
</dbReference>
<protein>
    <recommendedName>
        <fullName evidence="2">Flagellar hook-length control protein-like C-terminal domain-containing protein</fullName>
    </recommendedName>
</protein>
<dbReference type="PANTHER" id="PTHR37533:SF2">
    <property type="entry name" value="FLAGELLAR HOOK-LENGTH CONTROL PROTEIN"/>
    <property type="match status" value="1"/>
</dbReference>
<dbReference type="AlphaFoldDB" id="A0A6I0FIA1"/>
<organism evidence="3 4">
    <name type="scientific">Alkaliphilus pronyensis</name>
    <dbReference type="NCBI Taxonomy" id="1482732"/>
    <lineage>
        <taxon>Bacteria</taxon>
        <taxon>Bacillati</taxon>
        <taxon>Bacillota</taxon>
        <taxon>Clostridia</taxon>
        <taxon>Peptostreptococcales</taxon>
        <taxon>Natronincolaceae</taxon>
        <taxon>Alkaliphilus</taxon>
    </lineage>
</organism>
<sequence length="461" mass="51355">MMELNNIFAAKDLTPMQPIKKGLKKEASSSFQNVFDRLSTEKPAKDNNNEANKLRGMDTFEAKNKEIKSHSQLEKPIEEEEFLIIEDEIEVSQHQNEAAIITELISQLEDLINIGLLEEKEAVELKEALLSLNGSNEEFLALVSRLEAKINLLIEANANTEIMHQTLDVDPEKAVTLNPAEKEIMEKALKALKEIKEELKTQKPTEESAIKAISTEDNTISTNDKATSGKTITNDMSTREGINGNGINELDKTVDKEASKLVAPIQEGQKKPATDDTKLITKELPIKEDSTEVITFDTQQNRVLTTEKVISMINQSPTSADSKDIINQVINKVEFLVLNNKNQLKMQLTPEKLGTLTIKISVEDGVLTGKVFTENPQVKELIENNLNQLKINLGEKGISVSSLEVSVGENQQDFRRNAGFYQRQKNKKTTTEAANSIAASYLEENTISNPYLVTSKFNGVV</sequence>
<accession>A0A6I0FIA1</accession>
<dbReference type="InterPro" id="IPR052563">
    <property type="entry name" value="FliK"/>
</dbReference>
<evidence type="ECO:0000259" key="2">
    <source>
        <dbReference type="Pfam" id="PF02120"/>
    </source>
</evidence>
<dbReference type="PANTHER" id="PTHR37533">
    <property type="entry name" value="FLAGELLAR HOOK-LENGTH CONTROL PROTEIN"/>
    <property type="match status" value="1"/>
</dbReference>
<dbReference type="InterPro" id="IPR038610">
    <property type="entry name" value="FliK-like_C_sf"/>
</dbReference>
<dbReference type="InterPro" id="IPR021136">
    <property type="entry name" value="Flagellar_hook_control-like_C"/>
</dbReference>
<evidence type="ECO:0000313" key="4">
    <source>
        <dbReference type="Proteomes" id="UP000432715"/>
    </source>
</evidence>